<name>A0A1C2IV54_ACITH</name>
<evidence type="ECO:0000313" key="2">
    <source>
        <dbReference type="EMBL" id="OCX68589.1"/>
    </source>
</evidence>
<dbReference type="Pfam" id="PF01106">
    <property type="entry name" value="NifU"/>
    <property type="match status" value="1"/>
</dbReference>
<comment type="caution">
    <text evidence="2">The sequence shown here is derived from an EMBL/GenBank/DDBJ whole genome shotgun (WGS) entry which is preliminary data.</text>
</comment>
<dbReference type="GO" id="GO:0051536">
    <property type="term" value="F:iron-sulfur cluster binding"/>
    <property type="evidence" value="ECO:0007669"/>
    <property type="project" value="InterPro"/>
</dbReference>
<dbReference type="AlphaFoldDB" id="A0A1C2IV54"/>
<dbReference type="SUPFAM" id="SSF117916">
    <property type="entry name" value="Fe-S cluster assembly (FSCA) domain-like"/>
    <property type="match status" value="1"/>
</dbReference>
<protein>
    <recommendedName>
        <fullName evidence="1">NIF system FeS cluster assembly NifU C-terminal domain-containing protein</fullName>
    </recommendedName>
</protein>
<accession>A0A1C2IV54</accession>
<dbReference type="GO" id="GO:0005506">
    <property type="term" value="F:iron ion binding"/>
    <property type="evidence" value="ECO:0007669"/>
    <property type="project" value="InterPro"/>
</dbReference>
<dbReference type="InterPro" id="IPR034904">
    <property type="entry name" value="FSCA_dom_sf"/>
</dbReference>
<gene>
    <name evidence="2" type="ORF">A6M23_17730</name>
</gene>
<dbReference type="EMBL" id="LWRY01000259">
    <property type="protein sequence ID" value="OCX68589.1"/>
    <property type="molecule type" value="Genomic_DNA"/>
</dbReference>
<organism evidence="2 3">
    <name type="scientific">Acidithiobacillus thiooxidans</name>
    <name type="common">Thiobacillus thiooxidans</name>
    <dbReference type="NCBI Taxonomy" id="930"/>
    <lineage>
        <taxon>Bacteria</taxon>
        <taxon>Pseudomonadati</taxon>
        <taxon>Pseudomonadota</taxon>
        <taxon>Acidithiobacillia</taxon>
        <taxon>Acidithiobacillales</taxon>
        <taxon>Acidithiobacillaceae</taxon>
        <taxon>Acidithiobacillus</taxon>
    </lineage>
</organism>
<sequence>MAGACYIDPMNSKAPIRFYSEEELDALEEQDPLAAAKIAHAQAMAARGLDRQKRYGPDDPLPDPKAVAEAVHTVRRILMRDGGDIELVDIIQRDVRVRMKGACAGCPNAVIDLKQVVERIVGAVPGVVSVSNTF</sequence>
<feature type="domain" description="NIF system FeS cluster assembly NifU C-terminal" evidence="1">
    <location>
        <begin position="67"/>
        <end position="130"/>
    </location>
</feature>
<evidence type="ECO:0000313" key="3">
    <source>
        <dbReference type="Proteomes" id="UP000095008"/>
    </source>
</evidence>
<evidence type="ECO:0000259" key="1">
    <source>
        <dbReference type="Pfam" id="PF01106"/>
    </source>
</evidence>
<dbReference type="Gene3D" id="3.30.300.130">
    <property type="entry name" value="Fe-S cluster assembly (FSCA)"/>
    <property type="match status" value="1"/>
</dbReference>
<dbReference type="InterPro" id="IPR001075">
    <property type="entry name" value="NIF_FeS_clus_asmbl_NifU_C"/>
</dbReference>
<proteinExistence type="predicted"/>
<dbReference type="GO" id="GO:0016226">
    <property type="term" value="P:iron-sulfur cluster assembly"/>
    <property type="evidence" value="ECO:0007669"/>
    <property type="project" value="InterPro"/>
</dbReference>
<keyword evidence="3" id="KW-1185">Reference proteome</keyword>
<reference evidence="2" key="1">
    <citation type="journal article" date="2016" name="Int. J. Mol. Sci.">
        <title>Comparative genomics of the extreme acidophile Acidithiobacillus thiooxidans reveals intraspecific divergence and niche adaptation.</title>
        <authorList>
            <person name="Zhang X."/>
            <person name="Feng X."/>
            <person name="Tao J."/>
            <person name="Ma L."/>
            <person name="Xiao Y."/>
            <person name="Liang Y."/>
            <person name="Liu X."/>
            <person name="Yin H."/>
        </authorList>
    </citation>
    <scope>NUCLEOTIDE SEQUENCE [LARGE SCALE GENOMIC DNA]</scope>
    <source>
        <strain evidence="2">DXS-W</strain>
    </source>
</reference>
<dbReference type="Proteomes" id="UP000095008">
    <property type="component" value="Unassembled WGS sequence"/>
</dbReference>